<accession>A0A0B7BUL4</accession>
<sequence length="55" mass="6318">MGHFSFIAVFQLITSIRVTSDHFCVLLVVGELVLLSVLYFTVNVQLQKLHLFYNC</sequence>
<feature type="transmembrane region" description="Helical" evidence="1">
    <location>
        <begin position="23"/>
        <end position="42"/>
    </location>
</feature>
<keyword evidence="1" id="KW-0812">Transmembrane</keyword>
<protein>
    <submittedName>
        <fullName evidence="2">Uncharacterized protein</fullName>
    </submittedName>
</protein>
<gene>
    <name evidence="2" type="primary">ORF213107</name>
</gene>
<dbReference type="AlphaFoldDB" id="A0A0B7BUL4"/>
<keyword evidence="1" id="KW-0472">Membrane</keyword>
<evidence type="ECO:0000256" key="1">
    <source>
        <dbReference type="SAM" id="Phobius"/>
    </source>
</evidence>
<organism evidence="2">
    <name type="scientific">Arion vulgaris</name>
    <dbReference type="NCBI Taxonomy" id="1028688"/>
    <lineage>
        <taxon>Eukaryota</taxon>
        <taxon>Metazoa</taxon>
        <taxon>Spiralia</taxon>
        <taxon>Lophotrochozoa</taxon>
        <taxon>Mollusca</taxon>
        <taxon>Gastropoda</taxon>
        <taxon>Heterobranchia</taxon>
        <taxon>Euthyneura</taxon>
        <taxon>Panpulmonata</taxon>
        <taxon>Eupulmonata</taxon>
        <taxon>Stylommatophora</taxon>
        <taxon>Helicina</taxon>
        <taxon>Arionoidea</taxon>
        <taxon>Arionidae</taxon>
        <taxon>Arion</taxon>
    </lineage>
</organism>
<proteinExistence type="predicted"/>
<reference evidence="2" key="1">
    <citation type="submission" date="2014-12" db="EMBL/GenBank/DDBJ databases">
        <title>Insight into the proteome of Arion vulgaris.</title>
        <authorList>
            <person name="Aradska J."/>
            <person name="Bulat T."/>
            <person name="Smidak R."/>
            <person name="Sarate P."/>
            <person name="Gangsoo J."/>
            <person name="Sialana F."/>
            <person name="Bilban M."/>
            <person name="Lubec G."/>
        </authorList>
    </citation>
    <scope>NUCLEOTIDE SEQUENCE</scope>
    <source>
        <tissue evidence="2">Skin</tissue>
    </source>
</reference>
<evidence type="ECO:0000313" key="2">
    <source>
        <dbReference type="EMBL" id="CEK96698.1"/>
    </source>
</evidence>
<name>A0A0B7BUL4_9EUPU</name>
<keyword evidence="1" id="KW-1133">Transmembrane helix</keyword>
<dbReference type="EMBL" id="HACG01049833">
    <property type="protein sequence ID" value="CEK96698.1"/>
    <property type="molecule type" value="Transcribed_RNA"/>
</dbReference>